<dbReference type="Proteomes" id="UP000275925">
    <property type="component" value="Unassembled WGS sequence"/>
</dbReference>
<dbReference type="SUPFAM" id="SSF47413">
    <property type="entry name" value="lambda repressor-like DNA-binding domains"/>
    <property type="match status" value="1"/>
</dbReference>
<name>A0A388TIK4_9BACT</name>
<dbReference type="SMART" id="SM00530">
    <property type="entry name" value="HTH_XRE"/>
    <property type="match status" value="1"/>
</dbReference>
<keyword evidence="3" id="KW-1185">Reference proteome</keyword>
<dbReference type="CDD" id="cd00093">
    <property type="entry name" value="HTH_XRE"/>
    <property type="match status" value="1"/>
</dbReference>
<dbReference type="InterPro" id="IPR010982">
    <property type="entry name" value="Lambda_DNA-bd_dom_sf"/>
</dbReference>
<evidence type="ECO:0000259" key="1">
    <source>
        <dbReference type="PROSITE" id="PS50943"/>
    </source>
</evidence>
<evidence type="ECO:0000313" key="3">
    <source>
        <dbReference type="Proteomes" id="UP000275925"/>
    </source>
</evidence>
<dbReference type="Pfam" id="PF13560">
    <property type="entry name" value="HTH_31"/>
    <property type="match status" value="1"/>
</dbReference>
<dbReference type="PROSITE" id="PS50943">
    <property type="entry name" value="HTH_CROC1"/>
    <property type="match status" value="1"/>
</dbReference>
<dbReference type="GO" id="GO:0003677">
    <property type="term" value="F:DNA binding"/>
    <property type="evidence" value="ECO:0007669"/>
    <property type="project" value="InterPro"/>
</dbReference>
<evidence type="ECO:0000313" key="2">
    <source>
        <dbReference type="EMBL" id="GBR77044.1"/>
    </source>
</evidence>
<comment type="caution">
    <text evidence="2">The sequence shown here is derived from an EMBL/GenBank/DDBJ whole genome shotgun (WGS) entry which is preliminary data.</text>
</comment>
<protein>
    <submittedName>
        <fullName evidence="2">Transcriptional regulator HipB</fullName>
    </submittedName>
</protein>
<dbReference type="EMBL" id="BGZO01000090">
    <property type="protein sequence ID" value="GBR77044.1"/>
    <property type="molecule type" value="Genomic_DNA"/>
</dbReference>
<organism evidence="2 3">
    <name type="scientific">Candidatus Termititenax persephonae</name>
    <dbReference type="NCBI Taxonomy" id="2218525"/>
    <lineage>
        <taxon>Bacteria</taxon>
        <taxon>Bacillati</taxon>
        <taxon>Candidatus Margulisiibacteriota</taxon>
        <taxon>Candidatus Termititenacia</taxon>
        <taxon>Candidatus Termititenacales</taxon>
        <taxon>Candidatus Termititenacaceae</taxon>
        <taxon>Candidatus Termititenax</taxon>
    </lineage>
</organism>
<accession>A0A388TIK4</accession>
<gene>
    <name evidence="2" type="ORF">NO2_1500</name>
</gene>
<dbReference type="Gene3D" id="1.10.260.40">
    <property type="entry name" value="lambda repressor-like DNA-binding domains"/>
    <property type="match status" value="1"/>
</dbReference>
<feature type="domain" description="HTH cro/C1-type" evidence="1">
    <location>
        <begin position="9"/>
        <end position="64"/>
    </location>
</feature>
<dbReference type="InterPro" id="IPR001387">
    <property type="entry name" value="Cro/C1-type_HTH"/>
</dbReference>
<dbReference type="AlphaFoldDB" id="A0A388TIK4"/>
<reference evidence="2 3" key="1">
    <citation type="journal article" date="2019" name="ISME J.">
        <title>Genome analyses of uncultured TG2/ZB3 bacteria in 'Margulisbacteria' specifically attached to ectosymbiotic spirochetes of protists in the termite gut.</title>
        <authorList>
            <person name="Utami Y.D."/>
            <person name="Kuwahara H."/>
            <person name="Igai K."/>
            <person name="Murakami T."/>
            <person name="Sugaya K."/>
            <person name="Morikawa T."/>
            <person name="Nagura Y."/>
            <person name="Yuki M."/>
            <person name="Deevong P."/>
            <person name="Inoue T."/>
            <person name="Kihara K."/>
            <person name="Lo N."/>
            <person name="Yamada A."/>
            <person name="Ohkuma M."/>
            <person name="Hongoh Y."/>
        </authorList>
    </citation>
    <scope>NUCLEOTIDE SEQUENCE [LARGE SCALE GENOMIC DNA]</scope>
    <source>
        <strain evidence="2">NkOx7-02</strain>
    </source>
</reference>
<sequence length="122" mass="14270">MGFGDFFLELRKRQNLSLREFCQKNGFDASNISKLERGILPPPQNEVLEKYAKALELVVGTDDWYQFHDLAAAENRKLPAYMSEEEIEKKVPIFFRALRDNAEDIDIFTEKLKEKIKASWRA</sequence>
<proteinExistence type="predicted"/>